<dbReference type="InterPro" id="IPR006805">
    <property type="entry name" value="Anth_synth_I_N"/>
</dbReference>
<dbReference type="PANTHER" id="PTHR11236:SF50">
    <property type="entry name" value="AMINODEOXYCHORISMATE SYNTHASE COMPONENT 1"/>
    <property type="match status" value="1"/>
</dbReference>
<dbReference type="Gene3D" id="3.60.120.10">
    <property type="entry name" value="Anthranilate synthase"/>
    <property type="match status" value="1"/>
</dbReference>
<dbReference type="GO" id="GO:0000162">
    <property type="term" value="P:L-tryptophan biosynthetic process"/>
    <property type="evidence" value="ECO:0007669"/>
    <property type="project" value="TreeGrafter"/>
</dbReference>
<dbReference type="EC" id="2.6.1.85" evidence="1"/>
<dbReference type="AlphaFoldDB" id="A0A1B9QXK0"/>
<dbReference type="SUPFAM" id="SSF56322">
    <property type="entry name" value="ADC synthase"/>
    <property type="match status" value="1"/>
</dbReference>
<dbReference type="InterPro" id="IPR005801">
    <property type="entry name" value="ADC_synthase"/>
</dbReference>
<reference evidence="6" key="1">
    <citation type="submission" date="2016-06" db="EMBL/GenBank/DDBJ databases">
        <authorList>
            <person name="Hehemann J.-H."/>
            <person name="Arevalo P."/>
            <person name="Datta M.S."/>
            <person name="Polz M.F."/>
        </authorList>
    </citation>
    <scope>NUCLEOTIDE SEQUENCE [LARGE SCALE GENOMIC DNA]</scope>
    <source>
        <strain evidence="6">9CSC122</strain>
    </source>
</reference>
<dbReference type="InterPro" id="IPR005802">
    <property type="entry name" value="ADC_synth_comp_1"/>
</dbReference>
<evidence type="ECO:0000313" key="5">
    <source>
        <dbReference type="EMBL" id="OCH74849.1"/>
    </source>
</evidence>
<accession>A0A1B9QXK0</accession>
<feature type="domain" description="Chorismate-utilising enzyme C-terminal" evidence="3">
    <location>
        <begin position="201"/>
        <end position="454"/>
    </location>
</feature>
<evidence type="ECO:0000256" key="1">
    <source>
        <dbReference type="ARBA" id="ARBA00013139"/>
    </source>
</evidence>
<dbReference type="GO" id="GO:0046820">
    <property type="term" value="F:4-amino-4-deoxychorismate synthase activity"/>
    <property type="evidence" value="ECO:0007669"/>
    <property type="project" value="UniProtKB-EC"/>
</dbReference>
<dbReference type="Pfam" id="PF00425">
    <property type="entry name" value="Chorismate_bind"/>
    <property type="match status" value="1"/>
</dbReference>
<feature type="domain" description="Anthranilate synthase component I N-terminal" evidence="4">
    <location>
        <begin position="21"/>
        <end position="153"/>
    </location>
</feature>
<evidence type="ECO:0000259" key="4">
    <source>
        <dbReference type="Pfam" id="PF04715"/>
    </source>
</evidence>
<organism evidence="5 6">
    <name type="scientific">Vibrio genomosp. F10</name>
    <dbReference type="NCBI Taxonomy" id="723171"/>
    <lineage>
        <taxon>Bacteria</taxon>
        <taxon>Pseudomonadati</taxon>
        <taxon>Pseudomonadota</taxon>
        <taxon>Gammaproteobacteria</taxon>
        <taxon>Vibrionales</taxon>
        <taxon>Vibrionaceae</taxon>
        <taxon>Vibrio</taxon>
    </lineage>
</organism>
<name>A0A1B9QXK0_9VIBR</name>
<dbReference type="GO" id="GO:0009396">
    <property type="term" value="P:folic acid-containing compound biosynthetic process"/>
    <property type="evidence" value="ECO:0007669"/>
    <property type="project" value="InterPro"/>
</dbReference>
<evidence type="ECO:0000259" key="3">
    <source>
        <dbReference type="Pfam" id="PF00425"/>
    </source>
</evidence>
<dbReference type="PANTHER" id="PTHR11236">
    <property type="entry name" value="AMINOBENZOATE/ANTHRANILATE SYNTHASE"/>
    <property type="match status" value="1"/>
</dbReference>
<dbReference type="Pfam" id="PF04715">
    <property type="entry name" value="Anth_synt_I_N"/>
    <property type="match status" value="1"/>
</dbReference>
<dbReference type="Proteomes" id="UP000093173">
    <property type="component" value="Unassembled WGS sequence"/>
</dbReference>
<proteinExistence type="predicted"/>
<evidence type="ECO:0000313" key="6">
    <source>
        <dbReference type="Proteomes" id="UP000093173"/>
    </source>
</evidence>
<dbReference type="RefSeq" id="WP_065577005.1">
    <property type="nucleotide sequence ID" value="NZ_JBNGCH010000601.1"/>
</dbReference>
<sequence>MNNNAIQTIPVDYQPNLANDLFHYIQHQPWAMLLRSASEDHVDSRFDILVACPVVTLTTKIDSTLVTTPDGHYTSSDDPFELLATLQEHYLPGIEHGGELPFIGGAVGYFSYDLGRRVETLPNIAIDDIELPEMVVGLYEWALVIDHHNKSAFVVGHQPEHHWQWLQAQKQYQVPQNKNEQKNNELTPFKLRSAWQSNMTKADYSQKFDAVQQYLLSGDCYQINLAQRFHAQFQGSEWQAYQKLESYNLAPFSAFIRTDDGAILSVSPERFLQVKDRVIETKPIKGTRPRSQDANQDRNYANELTNAEKDQAENLMIVDLLRNDIGRVAKPGSVHVPKLFDVESFPAVHHLVSTIRAKLDNDFSNADLLKACFPGGSITGAPKVRAMEIIEELEPHRRSAYCGSIGYISRNGAMDTSITIRTLVAKEGTIYAWAGGGVVADSQCESEYQETLDKLSRILPVLARHSTSQ</sequence>
<comment type="caution">
    <text evidence="5">The sequence shown here is derived from an EMBL/GenBank/DDBJ whole genome shotgun (WGS) entry which is preliminary data.</text>
</comment>
<keyword evidence="2" id="KW-0808">Transferase</keyword>
<dbReference type="NCBIfam" id="TIGR00553">
    <property type="entry name" value="pabB"/>
    <property type="match status" value="1"/>
</dbReference>
<dbReference type="InterPro" id="IPR015890">
    <property type="entry name" value="Chorismate_C"/>
</dbReference>
<gene>
    <name evidence="5" type="ORF">A6E14_11975</name>
</gene>
<keyword evidence="6" id="KW-1185">Reference proteome</keyword>
<dbReference type="PRINTS" id="PR00095">
    <property type="entry name" value="ANTSNTHASEI"/>
</dbReference>
<protein>
    <recommendedName>
        <fullName evidence="1">aminodeoxychorismate synthase</fullName>
        <ecNumber evidence="1">2.6.1.85</ecNumber>
    </recommendedName>
</protein>
<dbReference type="InterPro" id="IPR019999">
    <property type="entry name" value="Anth_synth_I-like"/>
</dbReference>
<evidence type="ECO:0000256" key="2">
    <source>
        <dbReference type="ARBA" id="ARBA00022679"/>
    </source>
</evidence>
<dbReference type="EMBL" id="MAJZ01000601">
    <property type="protein sequence ID" value="OCH74849.1"/>
    <property type="molecule type" value="Genomic_DNA"/>
</dbReference>